<keyword evidence="1" id="KW-0812">Transmembrane</keyword>
<dbReference type="RefSeq" id="WP_087582225.1">
    <property type="nucleotide sequence ID" value="NZ_NDYQ01000020.1"/>
</dbReference>
<dbReference type="AlphaFoldDB" id="A0A1Y5N5F0"/>
<feature type="transmembrane region" description="Helical" evidence="1">
    <location>
        <begin position="7"/>
        <end position="34"/>
    </location>
</feature>
<keyword evidence="1" id="KW-1133">Transmembrane helix</keyword>
<gene>
    <name evidence="2" type="ORF">B9N60_09830</name>
</gene>
<sequence>MLKFKELLQILAIIAIELPLEILGYLIVPIALAFCDKNSERLPKWARYFEDASDLYDGENSAINGDSGWRKGHFKEPKNRTYFARLLWLYRNRIGYFSSRINGVKVSEIEPSSVITQGNPRVTSNGGVISAFCKVTCKLKDGRTRFGLFKTIRYKGFLSGFYCRVYVGWKLLDVAEMNEYNKATFMQPDDKAFLKSVWCVNPFKRVQGSNNAKS</sequence>
<organism evidence="2 3">
    <name type="scientific">Campylobacter concisus</name>
    <dbReference type="NCBI Taxonomy" id="199"/>
    <lineage>
        <taxon>Bacteria</taxon>
        <taxon>Pseudomonadati</taxon>
        <taxon>Campylobacterota</taxon>
        <taxon>Epsilonproteobacteria</taxon>
        <taxon>Campylobacterales</taxon>
        <taxon>Campylobacteraceae</taxon>
        <taxon>Campylobacter</taxon>
    </lineage>
</organism>
<name>A0A1Y5N5F0_9BACT</name>
<protein>
    <submittedName>
        <fullName evidence="2">Uncharacterized protein</fullName>
    </submittedName>
</protein>
<dbReference type="InterPro" id="IPR055762">
    <property type="entry name" value="DUF7338"/>
</dbReference>
<proteinExistence type="predicted"/>
<accession>A0A1Y5N5F0</accession>
<comment type="caution">
    <text evidence="2">The sequence shown here is derived from an EMBL/GenBank/DDBJ whole genome shotgun (WGS) entry which is preliminary data.</text>
</comment>
<dbReference type="EMBL" id="NDYQ01000020">
    <property type="protein sequence ID" value="OUT16096.1"/>
    <property type="molecule type" value="Genomic_DNA"/>
</dbReference>
<evidence type="ECO:0000256" key="1">
    <source>
        <dbReference type="SAM" id="Phobius"/>
    </source>
</evidence>
<dbReference type="Proteomes" id="UP000195893">
    <property type="component" value="Unassembled WGS sequence"/>
</dbReference>
<dbReference type="Pfam" id="PF24027">
    <property type="entry name" value="DUF7338"/>
    <property type="match status" value="1"/>
</dbReference>
<reference evidence="2 3" key="1">
    <citation type="submission" date="2017-04" db="EMBL/GenBank/DDBJ databases">
        <title>Complete genome of Campylobacter concisus ATCC 33237T and draft genomes for an additional eight well characterized C. concisus strains.</title>
        <authorList>
            <person name="Cornelius A.J."/>
            <person name="Miller W.G."/>
            <person name="Lastovica A.J."/>
            <person name="On S.L."/>
            <person name="French N.P."/>
            <person name="Vandenberg O."/>
            <person name="Biggs P.J."/>
        </authorList>
    </citation>
    <scope>NUCLEOTIDE SEQUENCE [LARGE SCALE GENOMIC DNA]</scope>
    <source>
        <strain evidence="2 3">Lasto127.99</strain>
    </source>
</reference>
<evidence type="ECO:0000313" key="2">
    <source>
        <dbReference type="EMBL" id="OUT16096.1"/>
    </source>
</evidence>
<keyword evidence="1" id="KW-0472">Membrane</keyword>
<evidence type="ECO:0000313" key="3">
    <source>
        <dbReference type="Proteomes" id="UP000195893"/>
    </source>
</evidence>